<sequence length="121" mass="13443">MSRNTQLAYRAMLTCYVLMLLLPLYSTLSNPPAHVDSLGDYAVGVLWWLFKVLPLLLFIPGLWQRSHKASAWLSYVAILAFAIIVGVGASPLMILASLGLFLSSMLFTRWAKAEQSTTHNT</sequence>
<evidence type="ECO:0000256" key="1">
    <source>
        <dbReference type="SAM" id="Phobius"/>
    </source>
</evidence>
<feature type="transmembrane region" description="Helical" evidence="1">
    <location>
        <begin position="75"/>
        <end position="102"/>
    </location>
</feature>
<dbReference type="AlphaFoldDB" id="A0A222FNK8"/>
<dbReference type="OrthoDB" id="5738125at2"/>
<feature type="transmembrane region" description="Helical" evidence="1">
    <location>
        <begin position="7"/>
        <end position="25"/>
    </location>
</feature>
<gene>
    <name evidence="2" type="ORF">CHH28_17605</name>
</gene>
<reference evidence="2 3" key="1">
    <citation type="submission" date="2017-07" db="EMBL/GenBank/DDBJ databases">
        <title>Annotated genome sequence of Bacterioplanes sanyensis isolated from Red Sea.</title>
        <authorList>
            <person name="Rehman Z.U."/>
        </authorList>
    </citation>
    <scope>NUCLEOTIDE SEQUENCE [LARGE SCALE GENOMIC DNA]</scope>
    <source>
        <strain evidence="2 3">NV9</strain>
    </source>
</reference>
<dbReference type="RefSeq" id="WP_094061547.1">
    <property type="nucleotide sequence ID" value="NZ_CP022530.1"/>
</dbReference>
<dbReference type="Pfam" id="PF09842">
    <property type="entry name" value="DUF2069"/>
    <property type="match status" value="1"/>
</dbReference>
<keyword evidence="3" id="KW-1185">Reference proteome</keyword>
<organism evidence="2 3">
    <name type="scientific">Bacterioplanes sanyensis</name>
    <dbReference type="NCBI Taxonomy" id="1249553"/>
    <lineage>
        <taxon>Bacteria</taxon>
        <taxon>Pseudomonadati</taxon>
        <taxon>Pseudomonadota</taxon>
        <taxon>Gammaproteobacteria</taxon>
        <taxon>Oceanospirillales</taxon>
        <taxon>Oceanospirillaceae</taxon>
        <taxon>Bacterioplanes</taxon>
    </lineage>
</organism>
<evidence type="ECO:0000313" key="3">
    <source>
        <dbReference type="Proteomes" id="UP000202440"/>
    </source>
</evidence>
<keyword evidence="1" id="KW-0812">Transmembrane</keyword>
<accession>A0A222FNK8</accession>
<dbReference type="Proteomes" id="UP000202440">
    <property type="component" value="Chromosome"/>
</dbReference>
<keyword evidence="1" id="KW-1133">Transmembrane helix</keyword>
<dbReference type="KEGG" id="bsan:CHH28_17605"/>
<dbReference type="EMBL" id="CP022530">
    <property type="protein sequence ID" value="ASP40380.1"/>
    <property type="molecule type" value="Genomic_DNA"/>
</dbReference>
<evidence type="ECO:0000313" key="2">
    <source>
        <dbReference type="EMBL" id="ASP40380.1"/>
    </source>
</evidence>
<evidence type="ECO:0008006" key="4">
    <source>
        <dbReference type="Google" id="ProtNLM"/>
    </source>
</evidence>
<proteinExistence type="predicted"/>
<protein>
    <recommendedName>
        <fullName evidence="4">DUF2069 domain-containing protein</fullName>
    </recommendedName>
</protein>
<feature type="transmembrane region" description="Helical" evidence="1">
    <location>
        <begin position="45"/>
        <end position="63"/>
    </location>
</feature>
<dbReference type="InterPro" id="IPR018643">
    <property type="entry name" value="DUF2069_membrane"/>
</dbReference>
<keyword evidence="1" id="KW-0472">Membrane</keyword>
<name>A0A222FNK8_9GAMM</name>